<proteinExistence type="predicted"/>
<sequence length="218" mass="22207">MNPLKRIAGWLAASLLLLAAVPALAGTITGSAHDFTGQAWSGGRICVACHAPHKTDTTTTDAPLWSHANSAATYTLYSSPTMNATVTQPGGGSKLCMSCHDGTVAVNSFGGVTGTTMISAANNLGTNLKGSHPIGFTYNTALATADGSLHDPATRTVTIGSGNQTRTGTVNAMLLYGGKMECDSCHDVHNTFTVGGLGTGLVKVDPSGSKICLACHNK</sequence>
<evidence type="ECO:0000256" key="1">
    <source>
        <dbReference type="SAM" id="SignalP"/>
    </source>
</evidence>
<dbReference type="RefSeq" id="WP_197539664.1">
    <property type="nucleotide sequence ID" value="NZ_AP012547.1"/>
</dbReference>
<keyword evidence="3" id="KW-1185">Reference proteome</keyword>
<evidence type="ECO:0000313" key="2">
    <source>
        <dbReference type="EMBL" id="BAO29270.1"/>
    </source>
</evidence>
<name>W0SES4_9PROT</name>
<feature type="chain" id="PRO_5004794914" evidence="1">
    <location>
        <begin position="26"/>
        <end position="218"/>
    </location>
</feature>
<dbReference type="KEGG" id="shd:SUTH_01471"/>
<protein>
    <submittedName>
        <fullName evidence="2">Cytochrome c family protein</fullName>
    </submittedName>
</protein>
<dbReference type="HOGENOM" id="CLU_076833_0_0_4"/>
<dbReference type="EMBL" id="AP012547">
    <property type="protein sequence ID" value="BAO29270.1"/>
    <property type="molecule type" value="Genomic_DNA"/>
</dbReference>
<reference evidence="2 3" key="1">
    <citation type="journal article" date="2014" name="Syst. Appl. Microbiol.">
        <title>Complete genomes of freshwater sulfur oxidizers Sulfuricella denitrificans skB26 and Sulfuritalea hydrogenivorans sk43H: genetic insights into the sulfur oxidation pathway of betaproteobacteria.</title>
        <authorList>
            <person name="Watanabe T."/>
            <person name="Kojima H."/>
            <person name="Fukui M."/>
        </authorList>
    </citation>
    <scope>NUCLEOTIDE SEQUENCE [LARGE SCALE GENOMIC DNA]</scope>
    <source>
        <strain evidence="2">DSM22779</strain>
    </source>
</reference>
<feature type="signal peptide" evidence="1">
    <location>
        <begin position="1"/>
        <end position="25"/>
    </location>
</feature>
<dbReference type="InterPro" id="IPR036280">
    <property type="entry name" value="Multihaem_cyt_sf"/>
</dbReference>
<dbReference type="Proteomes" id="UP000031637">
    <property type="component" value="Chromosome"/>
</dbReference>
<evidence type="ECO:0000313" key="3">
    <source>
        <dbReference type="Proteomes" id="UP000031637"/>
    </source>
</evidence>
<dbReference type="AlphaFoldDB" id="W0SES4"/>
<gene>
    <name evidence="2" type="ORF">SUTH_01471</name>
</gene>
<dbReference type="SUPFAM" id="SSF48695">
    <property type="entry name" value="Multiheme cytochromes"/>
    <property type="match status" value="1"/>
</dbReference>
<organism evidence="2 3">
    <name type="scientific">Sulfuritalea hydrogenivorans sk43H</name>
    <dbReference type="NCBI Taxonomy" id="1223802"/>
    <lineage>
        <taxon>Bacteria</taxon>
        <taxon>Pseudomonadati</taxon>
        <taxon>Pseudomonadota</taxon>
        <taxon>Betaproteobacteria</taxon>
        <taxon>Nitrosomonadales</taxon>
        <taxon>Sterolibacteriaceae</taxon>
        <taxon>Sulfuritalea</taxon>
    </lineage>
</organism>
<dbReference type="STRING" id="1223802.SUTH_01471"/>
<keyword evidence="1" id="KW-0732">Signal</keyword>
<accession>W0SES4</accession>